<dbReference type="AlphaFoldDB" id="A0AA38LT66"/>
<reference evidence="1" key="1">
    <citation type="journal article" date="2022" name="G3 (Bethesda)">
        <title>High quality genome of the basidiomycete yeast Dioszegia hungarica PDD-24b-2 isolated from cloud water.</title>
        <authorList>
            <person name="Jarrige D."/>
            <person name="Haridas S."/>
            <person name="Bleykasten-Grosshans C."/>
            <person name="Joly M."/>
            <person name="Nadalig T."/>
            <person name="Sancelme M."/>
            <person name="Vuilleumier S."/>
            <person name="Grigoriev I.V."/>
            <person name="Amato P."/>
            <person name="Bringel F."/>
        </authorList>
    </citation>
    <scope>NUCLEOTIDE SEQUENCE</scope>
    <source>
        <strain evidence="1">PDD-24b-2</strain>
    </source>
</reference>
<dbReference type="Proteomes" id="UP001164286">
    <property type="component" value="Unassembled WGS sequence"/>
</dbReference>
<dbReference type="EMBL" id="JAKWFO010000005">
    <property type="protein sequence ID" value="KAI9636552.1"/>
    <property type="molecule type" value="Genomic_DNA"/>
</dbReference>
<evidence type="ECO:0000313" key="1">
    <source>
        <dbReference type="EMBL" id="KAI9636552.1"/>
    </source>
</evidence>
<keyword evidence="2" id="KW-1185">Reference proteome</keyword>
<dbReference type="GeneID" id="77732523"/>
<sequence length="399" mass="44518">MRFTVPGSAVTLDTGRFSQSPLRGNKRVRLITLVLLLLVVVTWRPSPPFPPVYPEAASEGAMRFEGRVVRFEQTRGSYSEQLSRILLYQQLAFASGRSYAYDPIHVDSTLFRWPWRSASLPLSAFLMLDGAVPSSSLRCSSTHTVVADTLQQVQNELSRDGEACIRIQGEILNDDFFYSSAPIDMVDTIKAPLYVPSPRVLAIVNSALPQIAPESGMAVAGGKAVQLRHLLVLELPGGKAWGAICHEAYEDSKPFFGFNTLPKHPGNENMPPPLTMASPVRKGVYEAKCQPKMTDIIARARRMRKNHPLLKSAYIVTDAPENWVNEVRKWLLSEGWERIWIGRRDVWAGAAEREVGQGVEMEIARRAGVYVGNGFSPFSSNLVLVRRKDGVHPDLTQYW</sequence>
<comment type="caution">
    <text evidence="1">The sequence shown here is derived from an EMBL/GenBank/DDBJ whole genome shotgun (WGS) entry which is preliminary data.</text>
</comment>
<dbReference type="Gene3D" id="3.40.50.11350">
    <property type="match status" value="1"/>
</dbReference>
<gene>
    <name evidence="1" type="ORF">MKK02DRAFT_45256</name>
</gene>
<proteinExistence type="predicted"/>
<dbReference type="RefSeq" id="XP_052946329.1">
    <property type="nucleotide sequence ID" value="XM_053093318.1"/>
</dbReference>
<organism evidence="1 2">
    <name type="scientific">Dioszegia hungarica</name>
    <dbReference type="NCBI Taxonomy" id="4972"/>
    <lineage>
        <taxon>Eukaryota</taxon>
        <taxon>Fungi</taxon>
        <taxon>Dikarya</taxon>
        <taxon>Basidiomycota</taxon>
        <taxon>Agaricomycotina</taxon>
        <taxon>Tremellomycetes</taxon>
        <taxon>Tremellales</taxon>
        <taxon>Bulleribasidiaceae</taxon>
        <taxon>Dioszegia</taxon>
    </lineage>
</organism>
<accession>A0AA38LT66</accession>
<protein>
    <submittedName>
        <fullName evidence="1">Uncharacterized protein</fullName>
    </submittedName>
</protein>
<dbReference type="CDD" id="cd11296">
    <property type="entry name" value="O-FucT_like"/>
    <property type="match status" value="1"/>
</dbReference>
<name>A0AA38LT66_9TREE</name>
<evidence type="ECO:0000313" key="2">
    <source>
        <dbReference type="Proteomes" id="UP001164286"/>
    </source>
</evidence>